<reference evidence="1" key="1">
    <citation type="submission" date="2023-02" db="EMBL/GenBank/DDBJ databases">
        <title>Pathogen: clinical or host-associated sample.</title>
        <authorList>
            <person name="Hergert J."/>
            <person name="Casey R."/>
            <person name="Wagner J."/>
            <person name="Young E.L."/>
            <person name="Oakeson K.F."/>
        </authorList>
    </citation>
    <scope>NUCLEOTIDE SEQUENCE</scope>
    <source>
        <strain evidence="1">2022CK-00830</strain>
    </source>
</reference>
<evidence type="ECO:0000313" key="1">
    <source>
        <dbReference type="EMBL" id="WDH81157.1"/>
    </source>
</evidence>
<proteinExistence type="predicted"/>
<dbReference type="Proteomes" id="UP001220962">
    <property type="component" value="Chromosome"/>
</dbReference>
<dbReference type="EMBL" id="CP118101">
    <property type="protein sequence ID" value="WDH81157.1"/>
    <property type="molecule type" value="Genomic_DNA"/>
</dbReference>
<evidence type="ECO:0000313" key="2">
    <source>
        <dbReference type="Proteomes" id="UP001220962"/>
    </source>
</evidence>
<dbReference type="AlphaFoldDB" id="A0AAX3MXM6"/>
<dbReference type="RefSeq" id="WP_205052790.1">
    <property type="nucleotide sequence ID" value="NZ_CP118101.1"/>
</dbReference>
<accession>A0AAX3MXM6</accession>
<name>A0AAX3MXM6_9BACL</name>
<gene>
    <name evidence="1" type="ORF">PUW23_16655</name>
</gene>
<organism evidence="1 2">
    <name type="scientific">Paenibacillus urinalis</name>
    <dbReference type="NCBI Taxonomy" id="521520"/>
    <lineage>
        <taxon>Bacteria</taxon>
        <taxon>Bacillati</taxon>
        <taxon>Bacillota</taxon>
        <taxon>Bacilli</taxon>
        <taxon>Bacillales</taxon>
        <taxon>Paenibacillaceae</taxon>
        <taxon>Paenibacillus</taxon>
    </lineage>
</organism>
<sequence>MERPSEAIPHKRILTDYKLEEMLWSERSLNRLRNLAKGKQQGLEWRHRVQYAVSHTINDYYTLTPEVRREVPIQYLLEKRWPKHATGFESSDHFWNVKWGVTDELVRLLTQHTELLQPVLLYEEHKAYISDLHMDLSVIFQVAWQPDHMVQKGLYIQKYIVNYNEEVIRAYQNMMIVFCYHAFGCIPERIEVNCLLDRRKITLIPDEHRYDEALDYVKLVTPLCLDTVGASDIPLYDAPSKVN</sequence>
<protein>
    <submittedName>
        <fullName evidence="1">Uncharacterized protein</fullName>
    </submittedName>
</protein>